<dbReference type="SUPFAM" id="SSF53335">
    <property type="entry name" value="S-adenosyl-L-methionine-dependent methyltransferases"/>
    <property type="match status" value="1"/>
</dbReference>
<reference evidence="2 3" key="1">
    <citation type="journal article" date="2015" name="Genome Announc.">
        <title>Expanding the biotechnology potential of lactobacilli through comparative genomics of 213 strains and associated genera.</title>
        <authorList>
            <person name="Sun Z."/>
            <person name="Harris H.M."/>
            <person name="McCann A."/>
            <person name="Guo C."/>
            <person name="Argimon S."/>
            <person name="Zhang W."/>
            <person name="Yang X."/>
            <person name="Jeffery I.B."/>
            <person name="Cooney J.C."/>
            <person name="Kagawa T.F."/>
            <person name="Liu W."/>
            <person name="Song Y."/>
            <person name="Salvetti E."/>
            <person name="Wrobel A."/>
            <person name="Rasinkangas P."/>
            <person name="Parkhill J."/>
            <person name="Rea M.C."/>
            <person name="O'Sullivan O."/>
            <person name="Ritari J."/>
            <person name="Douillard F.P."/>
            <person name="Paul Ross R."/>
            <person name="Yang R."/>
            <person name="Briner A.E."/>
            <person name="Felis G.E."/>
            <person name="de Vos W.M."/>
            <person name="Barrangou R."/>
            <person name="Klaenhammer T.R."/>
            <person name="Caufield P.W."/>
            <person name="Cui Y."/>
            <person name="Zhang H."/>
            <person name="O'Toole P.W."/>
        </authorList>
    </citation>
    <scope>NUCLEOTIDE SEQUENCE [LARGE SCALE GENOMIC DNA]</scope>
    <source>
        <strain evidence="2 3">DSM 13343</strain>
    </source>
</reference>
<comment type="caution">
    <text evidence="2">The sequence shown here is derived from an EMBL/GenBank/DDBJ whole genome shotgun (WGS) entry which is preliminary data.</text>
</comment>
<name>A0A0R1R693_9LACO</name>
<dbReference type="CDD" id="cd02440">
    <property type="entry name" value="AdoMet_MTases"/>
    <property type="match status" value="1"/>
</dbReference>
<dbReference type="RefSeq" id="WP_056962514.1">
    <property type="nucleotide sequence ID" value="NZ_AZEU01000042.1"/>
</dbReference>
<evidence type="ECO:0000313" key="2">
    <source>
        <dbReference type="EMBL" id="KRL52300.1"/>
    </source>
</evidence>
<dbReference type="OrthoDB" id="2287745at2"/>
<dbReference type="EMBL" id="AZEU01000042">
    <property type="protein sequence ID" value="KRL52300.1"/>
    <property type="molecule type" value="Genomic_DNA"/>
</dbReference>
<feature type="domain" description="Methyltransferase" evidence="1">
    <location>
        <begin position="43"/>
        <end position="122"/>
    </location>
</feature>
<protein>
    <recommendedName>
        <fullName evidence="1">Methyltransferase domain-containing protein</fullName>
    </recommendedName>
</protein>
<organism evidence="2 3">
    <name type="scientific">Lacticaseibacillus manihotivorans DSM 13343 = JCM 12514</name>
    <dbReference type="NCBI Taxonomy" id="1423769"/>
    <lineage>
        <taxon>Bacteria</taxon>
        <taxon>Bacillati</taxon>
        <taxon>Bacillota</taxon>
        <taxon>Bacilli</taxon>
        <taxon>Lactobacillales</taxon>
        <taxon>Lactobacillaceae</taxon>
        <taxon>Lacticaseibacillus</taxon>
    </lineage>
</organism>
<keyword evidence="3" id="KW-1185">Reference proteome</keyword>
<accession>A0A0R1R693</accession>
<dbReference type="AlphaFoldDB" id="A0A0R1R693"/>
<sequence length="243" mass="27681">MDESQWDEFAETYAAIQQESTLPIEQDLVNALAKRYPLANLTVADIAAGSGRYALPLSQHGASVTLYDWSAKMLAQALQWLNKHHQQANYQQTDWSTLNGPLADLVFVSQLPTLQAKQLPLLEALAKHAVIINTQSRQTDSLQQQLSQQLNWTIPTVYQADPQRAKSYLAALNQLHRQVHHQSFTYQRDIPTTINDELQSFERPFSLKLATQMAEHFQVAHPQASITATMTYQFELINWRKPQ</sequence>
<evidence type="ECO:0000313" key="3">
    <source>
        <dbReference type="Proteomes" id="UP000051790"/>
    </source>
</evidence>
<dbReference type="Pfam" id="PF13649">
    <property type="entry name" value="Methyltransf_25"/>
    <property type="match status" value="1"/>
</dbReference>
<gene>
    <name evidence="2" type="ORF">FD01_GL002584</name>
</gene>
<evidence type="ECO:0000259" key="1">
    <source>
        <dbReference type="Pfam" id="PF13649"/>
    </source>
</evidence>
<dbReference type="Proteomes" id="UP000051790">
    <property type="component" value="Unassembled WGS sequence"/>
</dbReference>
<dbReference type="PATRIC" id="fig|1423769.4.peg.2789"/>
<proteinExistence type="predicted"/>
<dbReference type="InterPro" id="IPR029063">
    <property type="entry name" value="SAM-dependent_MTases_sf"/>
</dbReference>
<dbReference type="Gene3D" id="3.40.50.150">
    <property type="entry name" value="Vaccinia Virus protein VP39"/>
    <property type="match status" value="1"/>
</dbReference>
<dbReference type="InterPro" id="IPR041698">
    <property type="entry name" value="Methyltransf_25"/>
</dbReference>